<dbReference type="InterPro" id="IPR003719">
    <property type="entry name" value="Phenazine_PhzF-like"/>
</dbReference>
<keyword evidence="7" id="KW-1185">Reference proteome</keyword>
<evidence type="ECO:0000313" key="6">
    <source>
        <dbReference type="Proteomes" id="UP000032721"/>
    </source>
</evidence>
<dbReference type="Pfam" id="PF02567">
    <property type="entry name" value="PhzC-PhzF"/>
    <property type="match status" value="1"/>
</dbReference>
<dbReference type="PANTHER" id="PTHR13774:SF17">
    <property type="entry name" value="PHENAZINE BIOSYNTHESIS-LIKE DOMAIN-CONTAINING PROTEIN"/>
    <property type="match status" value="1"/>
</dbReference>
<gene>
    <name evidence="5" type="ORF">LY16_03345</name>
    <name evidence="4" type="ORF">XDD1_1711</name>
</gene>
<dbReference type="PANTHER" id="PTHR13774">
    <property type="entry name" value="PHENAZINE BIOSYNTHESIS PROTEIN"/>
    <property type="match status" value="1"/>
</dbReference>
<dbReference type="Proteomes" id="UP000032721">
    <property type="component" value="Chromosome"/>
</dbReference>
<evidence type="ECO:0000256" key="3">
    <source>
        <dbReference type="PIRSR" id="PIRSR016184-1"/>
    </source>
</evidence>
<reference evidence="5 7" key="2">
    <citation type="submission" date="2019-07" db="EMBL/GenBank/DDBJ databases">
        <title>Genomic Encyclopedia of Type Strains, Phase I: the one thousand microbial genomes (KMG-I) project.</title>
        <authorList>
            <person name="Kyrpides N."/>
        </authorList>
    </citation>
    <scope>NUCLEOTIDE SEQUENCE [LARGE SCALE GENOMIC DNA]</scope>
    <source>
        <strain evidence="5 7">DSM 17909</strain>
    </source>
</reference>
<accession>A0A068QU86</accession>
<dbReference type="GO" id="GO:0016853">
    <property type="term" value="F:isomerase activity"/>
    <property type="evidence" value="ECO:0007669"/>
    <property type="project" value="UniProtKB-KW"/>
</dbReference>
<dbReference type="GO" id="GO:0005737">
    <property type="term" value="C:cytoplasm"/>
    <property type="evidence" value="ECO:0007669"/>
    <property type="project" value="TreeGrafter"/>
</dbReference>
<evidence type="ECO:0000256" key="2">
    <source>
        <dbReference type="ARBA" id="ARBA00023235"/>
    </source>
</evidence>
<dbReference type="PIRSF" id="PIRSF016184">
    <property type="entry name" value="PhzC_PhzF"/>
    <property type="match status" value="1"/>
</dbReference>
<protein>
    <submittedName>
        <fullName evidence="5">PhzF family phenazine biosynthesis protein</fullName>
    </submittedName>
    <submittedName>
        <fullName evidence="4">Putative enzyme</fullName>
        <ecNumber evidence="4">5.1.-.-</ecNumber>
    </submittedName>
</protein>
<reference evidence="4 6" key="1">
    <citation type="submission" date="2013-07" db="EMBL/GenBank/DDBJ databases">
        <authorList>
            <person name="Genoscope - CEA"/>
        </authorList>
    </citation>
    <scope>NUCLEOTIDE SEQUENCE [LARGE SCALE GENOMIC DNA]</scope>
    <source>
        <strain evidence="4">FRM16</strain>
        <strain evidence="6">FRM16 / DSM 17909</strain>
    </source>
</reference>
<dbReference type="OrthoDB" id="9788221at2"/>
<proteinExistence type="inferred from homology"/>
<sequence>MHSYPIYHVDAFTEKLFSGNPAAVVLLDKWPEDETLISLAAEIGLPETAFLVENHLRWFTPKVEVDLCGHATLATAFVLIAHRNIQDKSLTFKSRSGELRVSHQDGIFTLDFPITDCHEENALIPVIQDALGQNVSAVFASHDRYICVLDSVEQITHTQPDFAKIAALPLPGLTITALGDSSADFVSRYFAPAKGVDEDPVTGSSHCVLAPFWGKRLDKTELLARQLSERGGEMLCRIDGDRVYLTGKAKLFSYGEILLENI</sequence>
<dbReference type="HOGENOM" id="CLU_048756_2_2_6"/>
<comment type="similarity">
    <text evidence="1">Belongs to the PhzF family.</text>
</comment>
<keyword evidence="2 4" id="KW-0413">Isomerase</keyword>
<dbReference type="Gene3D" id="3.10.310.10">
    <property type="entry name" value="Diaminopimelate Epimerase, Chain A, domain 1"/>
    <property type="match status" value="2"/>
</dbReference>
<dbReference type="AlphaFoldDB" id="A0A068QU86"/>
<evidence type="ECO:0000313" key="4">
    <source>
        <dbReference type="EMBL" id="CDG17410.1"/>
    </source>
</evidence>
<feature type="active site" evidence="3">
    <location>
        <position position="47"/>
    </location>
</feature>
<dbReference type="EMBL" id="FO704550">
    <property type="protein sequence ID" value="CDG17410.1"/>
    <property type="molecule type" value="Genomic_DNA"/>
</dbReference>
<dbReference type="Proteomes" id="UP000324170">
    <property type="component" value="Unassembled WGS sequence"/>
</dbReference>
<dbReference type="SUPFAM" id="SSF54506">
    <property type="entry name" value="Diaminopimelate epimerase-like"/>
    <property type="match status" value="1"/>
</dbReference>
<dbReference type="EMBL" id="VNHN01000085">
    <property type="protein sequence ID" value="TYO98176.1"/>
    <property type="molecule type" value="Genomic_DNA"/>
</dbReference>
<organism evidence="4 6">
    <name type="scientific">Xenorhabdus doucetiae</name>
    <dbReference type="NCBI Taxonomy" id="351671"/>
    <lineage>
        <taxon>Bacteria</taxon>
        <taxon>Pseudomonadati</taxon>
        <taxon>Pseudomonadota</taxon>
        <taxon>Gammaproteobacteria</taxon>
        <taxon>Enterobacterales</taxon>
        <taxon>Morganellaceae</taxon>
        <taxon>Xenorhabdus</taxon>
    </lineage>
</organism>
<evidence type="ECO:0000313" key="5">
    <source>
        <dbReference type="EMBL" id="TYO98176.1"/>
    </source>
</evidence>
<evidence type="ECO:0000313" key="7">
    <source>
        <dbReference type="Proteomes" id="UP000324170"/>
    </source>
</evidence>
<dbReference type="EC" id="5.1.-.-" evidence="4"/>
<dbReference type="KEGG" id="xdo:XDD1_1711"/>
<dbReference type="STRING" id="351671.XDD1_1711"/>
<dbReference type="NCBIfam" id="TIGR00654">
    <property type="entry name" value="PhzF_family"/>
    <property type="match status" value="1"/>
</dbReference>
<dbReference type="RefSeq" id="WP_045970155.1">
    <property type="nucleotide sequence ID" value="NZ_CAWMED010000001.1"/>
</dbReference>
<name>A0A068QU86_9GAMM</name>
<evidence type="ECO:0000256" key="1">
    <source>
        <dbReference type="ARBA" id="ARBA00008270"/>
    </source>
</evidence>